<evidence type="ECO:0000313" key="3">
    <source>
        <dbReference type="Proteomes" id="UP000887013"/>
    </source>
</evidence>
<feature type="non-terminal residue" evidence="2">
    <location>
        <position position="1"/>
    </location>
</feature>
<organism evidence="2 3">
    <name type="scientific">Nephila pilipes</name>
    <name type="common">Giant wood spider</name>
    <name type="synonym">Nephila maculata</name>
    <dbReference type="NCBI Taxonomy" id="299642"/>
    <lineage>
        <taxon>Eukaryota</taxon>
        <taxon>Metazoa</taxon>
        <taxon>Ecdysozoa</taxon>
        <taxon>Arthropoda</taxon>
        <taxon>Chelicerata</taxon>
        <taxon>Arachnida</taxon>
        <taxon>Araneae</taxon>
        <taxon>Araneomorphae</taxon>
        <taxon>Entelegynae</taxon>
        <taxon>Araneoidea</taxon>
        <taxon>Nephilidae</taxon>
        <taxon>Nephila</taxon>
    </lineage>
</organism>
<protein>
    <submittedName>
        <fullName evidence="2">Uncharacterized protein</fullName>
    </submittedName>
</protein>
<comment type="caution">
    <text evidence="2">The sequence shown here is derived from an EMBL/GenBank/DDBJ whole genome shotgun (WGS) entry which is preliminary data.</text>
</comment>
<dbReference type="EMBL" id="BMAW01017325">
    <property type="protein sequence ID" value="GFT53316.1"/>
    <property type="molecule type" value="Genomic_DNA"/>
</dbReference>
<keyword evidence="3" id="KW-1185">Reference proteome</keyword>
<proteinExistence type="predicted"/>
<name>A0A8X6QGT3_NEPPI</name>
<accession>A0A8X6QGT3</accession>
<gene>
    <name evidence="2" type="ORF">NPIL_325831</name>
    <name evidence="1" type="ORF">NPIL_83751</name>
</gene>
<evidence type="ECO:0000313" key="2">
    <source>
        <dbReference type="EMBL" id="GFU18077.1"/>
    </source>
</evidence>
<dbReference type="AlphaFoldDB" id="A0A8X6QGT3"/>
<evidence type="ECO:0000313" key="1">
    <source>
        <dbReference type="EMBL" id="GFT53316.1"/>
    </source>
</evidence>
<dbReference type="EMBL" id="BMAW01030780">
    <property type="protein sequence ID" value="GFU18077.1"/>
    <property type="molecule type" value="Genomic_DNA"/>
</dbReference>
<dbReference type="Proteomes" id="UP000887013">
    <property type="component" value="Unassembled WGS sequence"/>
</dbReference>
<reference evidence="2" key="1">
    <citation type="submission" date="2020-08" db="EMBL/GenBank/DDBJ databases">
        <title>Multicomponent nature underlies the extraordinary mechanical properties of spider dragline silk.</title>
        <authorList>
            <person name="Kono N."/>
            <person name="Nakamura H."/>
            <person name="Mori M."/>
            <person name="Yoshida Y."/>
            <person name="Ohtoshi R."/>
            <person name="Malay A.D."/>
            <person name="Moran D.A.P."/>
            <person name="Tomita M."/>
            <person name="Numata K."/>
            <person name="Arakawa K."/>
        </authorList>
    </citation>
    <scope>NUCLEOTIDE SEQUENCE</scope>
</reference>
<sequence>DEDKMPMKCLVEICYKASVTLIGVDWLHLNSTVTLFLRKSFKRTMQSNGWSNEVELGGWNTIFTLGWLRCCG</sequence>